<dbReference type="Gene3D" id="1.25.40.20">
    <property type="entry name" value="Ankyrin repeat-containing domain"/>
    <property type="match status" value="4"/>
</dbReference>
<dbReference type="Pfam" id="PF22939">
    <property type="entry name" value="WHD_GPIID"/>
    <property type="match status" value="1"/>
</dbReference>
<dbReference type="Proteomes" id="UP000308724">
    <property type="component" value="Unassembled WGS sequence"/>
</dbReference>
<protein>
    <recommendedName>
        <fullName evidence="4">GPI inositol-deacylase winged helix domain-containing protein</fullName>
    </recommendedName>
</protein>
<dbReference type="InterPro" id="IPR054471">
    <property type="entry name" value="GPIID_WHD"/>
</dbReference>
<dbReference type="PROSITE" id="PS50088">
    <property type="entry name" value="ANK_REPEAT"/>
    <property type="match status" value="8"/>
</dbReference>
<feature type="repeat" description="ANK" evidence="3">
    <location>
        <begin position="743"/>
        <end position="775"/>
    </location>
</feature>
<dbReference type="Pfam" id="PF12796">
    <property type="entry name" value="Ank_2"/>
    <property type="match status" value="3"/>
</dbReference>
<feature type="repeat" description="ANK" evidence="3">
    <location>
        <begin position="809"/>
        <end position="841"/>
    </location>
</feature>
<dbReference type="InterPro" id="IPR036770">
    <property type="entry name" value="Ankyrin_rpt-contain_sf"/>
</dbReference>
<dbReference type="PROSITE" id="PS50297">
    <property type="entry name" value="ANK_REP_REGION"/>
    <property type="match status" value="6"/>
</dbReference>
<sequence length="1013" mass="112436">MSFGFGIGDCIAVIEVVKKIHDRVKDSPDQIKNTRQDVEAISAFIKREETSRLNGITDPLNRARIHDSLASCKRIVQGLQSDLNKFKEVESGGKGLRMKLKQSVYVLFNVFEYWDQSQRLKWDQKENADTRSLNYTQAGVERLHQRLDTKDQMIERQNQVAERQAILDWICSSEIDYVDQQKALKKRRQRGIGEWFVDSQNFKNWLNADGSALLCSGKEDLSPADLTDLLDIVLGSFRKRIIIIDALDEMQSSTGAQSEFVSQVLAIRQKFGIQLYVTSRTIQEIARKAPDASQMEICARDEDMRCSLANILKTGPLLSNRPDLQKRALSKILQIADGIFLLAVLYAKHLASFELMKNLSKALDGLRSTSDPYSVVYASTMQRIQDNGGGDTNMALTIICWLLLARRPLRLREMLHALAIDESTPSLDEENVPTVAQITHACAGLVDVDRSNDTIGLFHKTFHEYLDKNQSTWFPLGHQTIGKTCVGYLSLQVFADGPCPESNNGLQSSNSLEKFRPLVERVRQYPLYEYSCFYWADHVRGNAAESEVEVLRFLKDSKKVSASCQDGREYHPDTTGLHVALENLLLQSSIRHLENNRLDVNATDHRGRSPLSYAVKLGNLRVVEMLLERGANSNFEDYPQHTRSALTPLARAASHGSTAIMQALFSRHAHVDLRDRFGRTALSFAAAAGEEPALRLLLDHGARPDQSDSSGRTIISYAAEAGSDTIVTLLLRLGVEADPIDDHRGTPLIYAARNGSAATMSILIAEGANVDASDWEQESPLSLAVRSNMETTAQSLIFRGAKVKTLNNSLQSPLHHAAIIENVRLIKLLIDAGSNKEAKDNEGLTPLGYAAKAGSVATVRSLLSHGCNADSIDHKGRSWLSYAAGSGSAEMVRLLLDHGAQTTQALRSARSGPIYYVLEAASQNQESVEILKILLERGVNANRTMAQMYPQPPLIDALKILSPLGPLTKQLIKLLLDHGANTQWKDGQGKSVLMYANHQEEGIRDLLRQYGAS</sequence>
<evidence type="ECO:0000313" key="6">
    <source>
        <dbReference type="Proteomes" id="UP000308724"/>
    </source>
</evidence>
<dbReference type="PANTHER" id="PTHR24198:SF165">
    <property type="entry name" value="ANKYRIN REPEAT-CONTAINING PROTEIN-RELATED"/>
    <property type="match status" value="1"/>
</dbReference>
<comment type="caution">
    <text evidence="5">The sequence shown here is derived from an EMBL/GenBank/DDBJ whole genome shotgun (WGS) entry which is preliminary data.</text>
</comment>
<organism evidence="5 6">
    <name type="scientific">Aureobasidium pullulans</name>
    <name type="common">Black yeast</name>
    <name type="synonym">Pullularia pullulans</name>
    <dbReference type="NCBI Taxonomy" id="5580"/>
    <lineage>
        <taxon>Eukaryota</taxon>
        <taxon>Fungi</taxon>
        <taxon>Dikarya</taxon>
        <taxon>Ascomycota</taxon>
        <taxon>Pezizomycotina</taxon>
        <taxon>Dothideomycetes</taxon>
        <taxon>Dothideomycetidae</taxon>
        <taxon>Dothideales</taxon>
        <taxon>Saccotheciaceae</taxon>
        <taxon>Aureobasidium</taxon>
    </lineage>
</organism>
<proteinExistence type="predicted"/>
<dbReference type="PANTHER" id="PTHR24198">
    <property type="entry name" value="ANKYRIN REPEAT AND PROTEIN KINASE DOMAIN-CONTAINING PROTEIN"/>
    <property type="match status" value="1"/>
</dbReference>
<feature type="repeat" description="ANK" evidence="3">
    <location>
        <begin position="677"/>
        <end position="709"/>
    </location>
</feature>
<gene>
    <name evidence="5" type="ORF">D6C78_03990</name>
</gene>
<dbReference type="SUPFAM" id="SSF48403">
    <property type="entry name" value="Ankyrin repeat"/>
    <property type="match status" value="2"/>
</dbReference>
<evidence type="ECO:0000256" key="3">
    <source>
        <dbReference type="PROSITE-ProRule" id="PRU00023"/>
    </source>
</evidence>
<evidence type="ECO:0000313" key="5">
    <source>
        <dbReference type="EMBL" id="TIA38469.1"/>
    </source>
</evidence>
<dbReference type="Pfam" id="PF00023">
    <property type="entry name" value="Ank"/>
    <property type="match status" value="1"/>
</dbReference>
<dbReference type="AlphaFoldDB" id="A0A4T0BV58"/>
<feature type="repeat" description="ANK" evidence="3">
    <location>
        <begin position="842"/>
        <end position="874"/>
    </location>
</feature>
<evidence type="ECO:0000256" key="2">
    <source>
        <dbReference type="ARBA" id="ARBA00023043"/>
    </source>
</evidence>
<feature type="domain" description="GPI inositol-deacylase winged helix" evidence="4">
    <location>
        <begin position="393"/>
        <end position="469"/>
    </location>
</feature>
<dbReference type="InterPro" id="IPR002110">
    <property type="entry name" value="Ankyrin_rpt"/>
</dbReference>
<feature type="repeat" description="ANK" evidence="3">
    <location>
        <begin position="606"/>
        <end position="638"/>
    </location>
</feature>
<evidence type="ECO:0000256" key="1">
    <source>
        <dbReference type="ARBA" id="ARBA00022737"/>
    </source>
</evidence>
<dbReference type="EMBL" id="QZBZ01000062">
    <property type="protein sequence ID" value="TIA38469.1"/>
    <property type="molecule type" value="Genomic_DNA"/>
</dbReference>
<dbReference type="SMART" id="SM00248">
    <property type="entry name" value="ANK"/>
    <property type="match status" value="10"/>
</dbReference>
<name>A0A4T0BV58_AURPU</name>
<accession>A0A4T0BV58</accession>
<keyword evidence="2 3" id="KW-0040">ANK repeat</keyword>
<feature type="repeat" description="ANK" evidence="3">
    <location>
        <begin position="644"/>
        <end position="676"/>
    </location>
</feature>
<feature type="repeat" description="ANK" evidence="3">
    <location>
        <begin position="875"/>
        <end position="907"/>
    </location>
</feature>
<reference evidence="5 6" key="1">
    <citation type="submission" date="2018-10" db="EMBL/GenBank/DDBJ databases">
        <title>Fifty Aureobasidium pullulans genomes reveal a recombining polyextremotolerant generalist.</title>
        <authorList>
            <person name="Gostincar C."/>
            <person name="Turk M."/>
            <person name="Zajc J."/>
            <person name="Gunde-Cimerman N."/>
        </authorList>
    </citation>
    <scope>NUCLEOTIDE SEQUENCE [LARGE SCALE GENOMIC DNA]</scope>
    <source>
        <strain evidence="5 6">EXF-1645</strain>
    </source>
</reference>
<keyword evidence="1" id="KW-0677">Repeat</keyword>
<feature type="repeat" description="ANK" evidence="3">
    <location>
        <begin position="710"/>
        <end position="742"/>
    </location>
</feature>
<evidence type="ECO:0000259" key="4">
    <source>
        <dbReference type="Pfam" id="PF22939"/>
    </source>
</evidence>